<reference evidence="24 25" key="1">
    <citation type="journal article" date="2021" name="Nat. Commun.">
        <title>Incipient diploidization of the medicinal plant Perilla within 10,000 years.</title>
        <authorList>
            <person name="Zhang Y."/>
            <person name="Shen Q."/>
            <person name="Leng L."/>
            <person name="Zhang D."/>
            <person name="Chen S."/>
            <person name="Shi Y."/>
            <person name="Ning Z."/>
            <person name="Chen S."/>
        </authorList>
    </citation>
    <scope>NUCLEOTIDE SEQUENCE [LARGE SCALE GENOMIC DNA]</scope>
    <source>
        <strain evidence="25">cv. PC099</strain>
    </source>
</reference>
<dbReference type="SUPFAM" id="SSF51110">
    <property type="entry name" value="alpha-D-mannose-specific plant lectins"/>
    <property type="match status" value="1"/>
</dbReference>
<evidence type="ECO:0000256" key="2">
    <source>
        <dbReference type="ARBA" id="ARBA00022475"/>
    </source>
</evidence>
<evidence type="ECO:0000256" key="18">
    <source>
        <dbReference type="PIRNR" id="PIRNR000641"/>
    </source>
</evidence>
<comment type="similarity">
    <text evidence="18">Belongs to the protein kinase superfamily. Ser/Thr protein kinase family.</text>
</comment>
<feature type="transmembrane region" description="Helical" evidence="19">
    <location>
        <begin position="436"/>
        <end position="461"/>
    </location>
</feature>
<keyword evidence="11 19" id="KW-1133">Transmembrane helix</keyword>
<keyword evidence="25" id="KW-1185">Reference proteome</keyword>
<keyword evidence="9 18" id="KW-0418">Kinase</keyword>
<dbReference type="EC" id="2.7.11.1" evidence="18"/>
<sequence length="823" mass="90913">MNEFPNNFLLSLSICSLTLIHAISAANDTVNSSQIIRDGETLVSSGGMFELGFFSLGNSTNRYVGIWYHNIKARTYVWVANRVSPLPTKSGVLKVTEPGILLLLDNQTNGAIIWSSNSSKTARNPAAQLLDSGNLVVKDAEDSTPDNLNFLWQSFDHPTDTYLPGMMSLGVNLATGVDTYLSSWRTHDDPGPGEFTAHVDPTGYPQIVVRRGKTIKFRLGPWNGVRFSGAPGTRNNPTLEMNKNEVKYGEDNIDRSVVTRLALSLDGVGVRWIWNNRSNSWTTYNLEADTCDTYNSCGAYAVCNVRKSPACACLDRFVPSGRAANFSGGCIARTPLSCGGDHVFVKYSGIKLPDARNSSFDDRKMLLADCEAECSRNCSCTAYKQLDIREETSGCLFYHGELVDVKAMDVGGEDLYIRIASADLESDGDSKGRKRVILIASVISMAGIVLLCLVVFLFCVWKRKRDSNARKEGQFSGSLGKDGELPFFNLSTILKATDKFSINNKIGEGGFGPVYKGILENGQEIAVKRLSKTSKQGVDELKNEVILIAKLQHRNLVRTLGCCIDGEESMLIYEYMPNNSLDLILFDQRKSELLDWRKRFNIINGIAKGLLYLHQDSRLRIIHRDLKASNVLLDGEMNPKISDFGLARSFGGNETEAQTRRVVGTYGYMSPEYAIDGLFSIKSDVFSFGVLVLEIVSGKRNRGFSLKDHSLNLLGHAWTLHKEGRACELVDESLDMESLEMSEALRSIKVGLLCVQKCQEDRPTMSSVVFMLGNQVEVAEAKQPGFFVGRDVNDFGGEHESSYNSSNATNSENQVTITWTGGR</sequence>
<dbReference type="Pfam" id="PF01453">
    <property type="entry name" value="B_lectin"/>
    <property type="match status" value="1"/>
</dbReference>
<evidence type="ECO:0000259" key="22">
    <source>
        <dbReference type="PROSITE" id="PS50927"/>
    </source>
</evidence>
<evidence type="ECO:0000256" key="5">
    <source>
        <dbReference type="ARBA" id="ARBA00022692"/>
    </source>
</evidence>
<dbReference type="Pfam" id="PF00954">
    <property type="entry name" value="S_locus_glycop"/>
    <property type="match status" value="1"/>
</dbReference>
<accession>A0AAD4JNP2</accession>
<evidence type="ECO:0000256" key="19">
    <source>
        <dbReference type="SAM" id="Phobius"/>
    </source>
</evidence>
<dbReference type="GO" id="GO:0048544">
    <property type="term" value="P:recognition of pollen"/>
    <property type="evidence" value="ECO:0007669"/>
    <property type="project" value="InterPro"/>
</dbReference>
<evidence type="ECO:0000256" key="14">
    <source>
        <dbReference type="ARBA" id="ARBA00023170"/>
    </source>
</evidence>
<dbReference type="SUPFAM" id="SSF56112">
    <property type="entry name" value="Protein kinase-like (PK-like)"/>
    <property type="match status" value="1"/>
</dbReference>
<keyword evidence="3 18" id="KW-0723">Serine/threonine-protein kinase</keyword>
<dbReference type="AlphaFoldDB" id="A0AAD4JNP2"/>
<dbReference type="GO" id="GO:0005886">
    <property type="term" value="C:plasma membrane"/>
    <property type="evidence" value="ECO:0007669"/>
    <property type="project" value="UniProtKB-SubCell"/>
</dbReference>
<dbReference type="InterPro" id="IPR008271">
    <property type="entry name" value="Ser/Thr_kinase_AS"/>
</dbReference>
<evidence type="ECO:0000256" key="12">
    <source>
        <dbReference type="ARBA" id="ARBA00023136"/>
    </source>
</evidence>
<dbReference type="FunFam" id="1.10.510.10:FF:000060">
    <property type="entry name" value="G-type lectin S-receptor-like serine/threonine-protein kinase"/>
    <property type="match status" value="1"/>
</dbReference>
<feature type="domain" description="Bulb-type lectin" evidence="22">
    <location>
        <begin position="27"/>
        <end position="150"/>
    </location>
</feature>
<dbReference type="FunFam" id="3.30.200.20:FF:000330">
    <property type="entry name" value="G-type lectin S-receptor-like serine/threonine-protein kinase At4g03230"/>
    <property type="match status" value="1"/>
</dbReference>
<evidence type="ECO:0000256" key="10">
    <source>
        <dbReference type="ARBA" id="ARBA00022840"/>
    </source>
</evidence>
<dbReference type="CDD" id="cd00028">
    <property type="entry name" value="B_lectin"/>
    <property type="match status" value="1"/>
</dbReference>
<evidence type="ECO:0000256" key="13">
    <source>
        <dbReference type="ARBA" id="ARBA00023157"/>
    </source>
</evidence>
<dbReference type="Pfam" id="PF07714">
    <property type="entry name" value="PK_Tyr_Ser-Thr"/>
    <property type="match status" value="1"/>
</dbReference>
<dbReference type="SMART" id="SM00108">
    <property type="entry name" value="B_lectin"/>
    <property type="match status" value="1"/>
</dbReference>
<dbReference type="Gene3D" id="3.30.200.20">
    <property type="entry name" value="Phosphorylase Kinase, domain 1"/>
    <property type="match status" value="1"/>
</dbReference>
<keyword evidence="5 19" id="KW-0812">Transmembrane</keyword>
<evidence type="ECO:0000256" key="7">
    <source>
        <dbReference type="ARBA" id="ARBA00022734"/>
    </source>
</evidence>
<dbReference type="PANTHER" id="PTHR27002">
    <property type="entry name" value="RECEPTOR-LIKE SERINE/THREONINE-PROTEIN KINASE SD1-8"/>
    <property type="match status" value="1"/>
</dbReference>
<dbReference type="Proteomes" id="UP001190926">
    <property type="component" value="Unassembled WGS sequence"/>
</dbReference>
<evidence type="ECO:0000256" key="17">
    <source>
        <dbReference type="ARBA" id="ARBA00048679"/>
    </source>
</evidence>
<protein>
    <recommendedName>
        <fullName evidence="18">Receptor-like serine/threonine-protein kinase</fullName>
        <ecNumber evidence="18">2.7.11.1</ecNumber>
    </recommendedName>
</protein>
<feature type="domain" description="Protein kinase" evidence="21">
    <location>
        <begin position="500"/>
        <end position="786"/>
    </location>
</feature>
<evidence type="ECO:0000256" key="3">
    <source>
        <dbReference type="ARBA" id="ARBA00022527"/>
    </source>
</evidence>
<dbReference type="SMART" id="SM00220">
    <property type="entry name" value="S_TKc"/>
    <property type="match status" value="1"/>
</dbReference>
<dbReference type="Pfam" id="PF08276">
    <property type="entry name" value="PAN_2"/>
    <property type="match status" value="1"/>
</dbReference>
<dbReference type="PIRSF" id="PIRSF000641">
    <property type="entry name" value="SRK"/>
    <property type="match status" value="1"/>
</dbReference>
<feature type="chain" id="PRO_5042040776" description="Receptor-like serine/threonine-protein kinase" evidence="20">
    <location>
        <begin position="26"/>
        <end position="823"/>
    </location>
</feature>
<dbReference type="InterPro" id="IPR000858">
    <property type="entry name" value="S_locus_glycoprot_dom"/>
</dbReference>
<dbReference type="Gene3D" id="2.90.10.10">
    <property type="entry name" value="Bulb-type lectin domain"/>
    <property type="match status" value="1"/>
</dbReference>
<evidence type="ECO:0000256" key="11">
    <source>
        <dbReference type="ARBA" id="ARBA00022989"/>
    </source>
</evidence>
<dbReference type="InterPro" id="IPR036426">
    <property type="entry name" value="Bulb-type_lectin_dom_sf"/>
</dbReference>
<keyword evidence="14" id="KW-0675">Receptor</keyword>
<comment type="caution">
    <text evidence="24">The sequence shown here is derived from an EMBL/GenBank/DDBJ whole genome shotgun (WGS) entry which is preliminary data.</text>
</comment>
<evidence type="ECO:0000313" key="24">
    <source>
        <dbReference type="EMBL" id="KAH6836328.1"/>
    </source>
</evidence>
<evidence type="ECO:0000259" key="23">
    <source>
        <dbReference type="PROSITE" id="PS50948"/>
    </source>
</evidence>
<keyword evidence="15" id="KW-0325">Glycoprotein</keyword>
<keyword evidence="8 18" id="KW-0547">Nucleotide-binding</keyword>
<keyword evidence="13" id="KW-1015">Disulfide bond</keyword>
<organism evidence="24 25">
    <name type="scientific">Perilla frutescens var. hirtella</name>
    <name type="common">Perilla citriodora</name>
    <name type="synonym">Perilla setoyensis</name>
    <dbReference type="NCBI Taxonomy" id="608512"/>
    <lineage>
        <taxon>Eukaryota</taxon>
        <taxon>Viridiplantae</taxon>
        <taxon>Streptophyta</taxon>
        <taxon>Embryophyta</taxon>
        <taxon>Tracheophyta</taxon>
        <taxon>Spermatophyta</taxon>
        <taxon>Magnoliopsida</taxon>
        <taxon>eudicotyledons</taxon>
        <taxon>Gunneridae</taxon>
        <taxon>Pentapetalae</taxon>
        <taxon>asterids</taxon>
        <taxon>lamiids</taxon>
        <taxon>Lamiales</taxon>
        <taxon>Lamiaceae</taxon>
        <taxon>Nepetoideae</taxon>
        <taxon>Elsholtzieae</taxon>
        <taxon>Perilla</taxon>
    </lineage>
</organism>
<comment type="subcellular location">
    <subcellularLocation>
        <location evidence="1">Cell membrane</location>
        <topology evidence="1">Single-pass type I membrane protein</topology>
    </subcellularLocation>
</comment>
<evidence type="ECO:0000256" key="1">
    <source>
        <dbReference type="ARBA" id="ARBA00004251"/>
    </source>
</evidence>
<comment type="catalytic activity">
    <reaction evidence="17 18">
        <text>L-seryl-[protein] + ATP = O-phospho-L-seryl-[protein] + ADP + H(+)</text>
        <dbReference type="Rhea" id="RHEA:17989"/>
        <dbReference type="Rhea" id="RHEA-COMP:9863"/>
        <dbReference type="Rhea" id="RHEA-COMP:11604"/>
        <dbReference type="ChEBI" id="CHEBI:15378"/>
        <dbReference type="ChEBI" id="CHEBI:29999"/>
        <dbReference type="ChEBI" id="CHEBI:30616"/>
        <dbReference type="ChEBI" id="CHEBI:83421"/>
        <dbReference type="ChEBI" id="CHEBI:456216"/>
        <dbReference type="EC" id="2.7.11.1"/>
    </reaction>
</comment>
<keyword evidence="7" id="KW-0430">Lectin</keyword>
<keyword evidence="4 18" id="KW-0808">Transferase</keyword>
<dbReference type="InterPro" id="IPR011009">
    <property type="entry name" value="Kinase-like_dom_sf"/>
</dbReference>
<dbReference type="CDD" id="cd01098">
    <property type="entry name" value="PAN_AP_plant"/>
    <property type="match status" value="1"/>
</dbReference>
<dbReference type="Gene3D" id="1.10.510.10">
    <property type="entry name" value="Transferase(Phosphotransferase) domain 1"/>
    <property type="match status" value="1"/>
</dbReference>
<keyword evidence="12 19" id="KW-0472">Membrane</keyword>
<evidence type="ECO:0000256" key="6">
    <source>
        <dbReference type="ARBA" id="ARBA00022729"/>
    </source>
</evidence>
<dbReference type="PROSITE" id="PS50948">
    <property type="entry name" value="PAN"/>
    <property type="match status" value="1"/>
</dbReference>
<dbReference type="InterPro" id="IPR024171">
    <property type="entry name" value="SRK-like_kinase"/>
</dbReference>
<comment type="catalytic activity">
    <reaction evidence="16 18">
        <text>L-threonyl-[protein] + ATP = O-phospho-L-threonyl-[protein] + ADP + H(+)</text>
        <dbReference type="Rhea" id="RHEA:46608"/>
        <dbReference type="Rhea" id="RHEA-COMP:11060"/>
        <dbReference type="Rhea" id="RHEA-COMP:11605"/>
        <dbReference type="ChEBI" id="CHEBI:15378"/>
        <dbReference type="ChEBI" id="CHEBI:30013"/>
        <dbReference type="ChEBI" id="CHEBI:30616"/>
        <dbReference type="ChEBI" id="CHEBI:61977"/>
        <dbReference type="ChEBI" id="CHEBI:456216"/>
        <dbReference type="EC" id="2.7.11.1"/>
    </reaction>
</comment>
<dbReference type="PROSITE" id="PS50927">
    <property type="entry name" value="BULB_LECTIN"/>
    <property type="match status" value="1"/>
</dbReference>
<evidence type="ECO:0000256" key="20">
    <source>
        <dbReference type="SAM" id="SignalP"/>
    </source>
</evidence>
<dbReference type="PANTHER" id="PTHR27002:SF851">
    <property type="entry name" value="G-TYPE LECTIN S-RECEPTOR-LIKE SERINE_THREONINE-PROTEIN KINASE SD1-1"/>
    <property type="match status" value="1"/>
</dbReference>
<dbReference type="GO" id="GO:0005524">
    <property type="term" value="F:ATP binding"/>
    <property type="evidence" value="ECO:0007669"/>
    <property type="project" value="UniProtKB-KW"/>
</dbReference>
<evidence type="ECO:0000256" key="16">
    <source>
        <dbReference type="ARBA" id="ARBA00047899"/>
    </source>
</evidence>
<evidence type="ECO:0000313" key="25">
    <source>
        <dbReference type="Proteomes" id="UP001190926"/>
    </source>
</evidence>
<dbReference type="GO" id="GO:0004674">
    <property type="term" value="F:protein serine/threonine kinase activity"/>
    <property type="evidence" value="ECO:0007669"/>
    <property type="project" value="UniProtKB-KW"/>
</dbReference>
<keyword evidence="6 20" id="KW-0732">Signal</keyword>
<proteinExistence type="inferred from homology"/>
<evidence type="ECO:0000256" key="8">
    <source>
        <dbReference type="ARBA" id="ARBA00022741"/>
    </source>
</evidence>
<dbReference type="PROSITE" id="PS00108">
    <property type="entry name" value="PROTEIN_KINASE_ST"/>
    <property type="match status" value="1"/>
</dbReference>
<keyword evidence="10 18" id="KW-0067">ATP-binding</keyword>
<evidence type="ECO:0000256" key="9">
    <source>
        <dbReference type="ARBA" id="ARBA00022777"/>
    </source>
</evidence>
<dbReference type="InterPro" id="IPR000719">
    <property type="entry name" value="Prot_kinase_dom"/>
</dbReference>
<dbReference type="CDD" id="cd14066">
    <property type="entry name" value="STKc_IRAK"/>
    <property type="match status" value="1"/>
</dbReference>
<dbReference type="EMBL" id="SDAM02000020">
    <property type="protein sequence ID" value="KAH6836328.1"/>
    <property type="molecule type" value="Genomic_DNA"/>
</dbReference>
<evidence type="ECO:0000256" key="4">
    <source>
        <dbReference type="ARBA" id="ARBA00022679"/>
    </source>
</evidence>
<dbReference type="InterPro" id="IPR003609">
    <property type="entry name" value="Pan_app"/>
</dbReference>
<dbReference type="InterPro" id="IPR001245">
    <property type="entry name" value="Ser-Thr/Tyr_kinase_cat_dom"/>
</dbReference>
<dbReference type="GO" id="GO:0030246">
    <property type="term" value="F:carbohydrate binding"/>
    <property type="evidence" value="ECO:0007669"/>
    <property type="project" value="UniProtKB-KW"/>
</dbReference>
<gene>
    <name evidence="24" type="ORF">C2S53_006357</name>
</gene>
<dbReference type="FunFam" id="2.90.10.10:FF:000004">
    <property type="entry name" value="G-type lectin S-receptor-like serine/threonine-protein kinase"/>
    <property type="match status" value="1"/>
</dbReference>
<keyword evidence="2" id="KW-1003">Cell membrane</keyword>
<dbReference type="PROSITE" id="PS50011">
    <property type="entry name" value="PROTEIN_KINASE_DOM"/>
    <property type="match status" value="1"/>
</dbReference>
<dbReference type="SMART" id="SM00473">
    <property type="entry name" value="PAN_AP"/>
    <property type="match status" value="1"/>
</dbReference>
<evidence type="ECO:0000256" key="15">
    <source>
        <dbReference type="ARBA" id="ARBA00023180"/>
    </source>
</evidence>
<dbReference type="InterPro" id="IPR001480">
    <property type="entry name" value="Bulb-type_lectin_dom"/>
</dbReference>
<evidence type="ECO:0000259" key="21">
    <source>
        <dbReference type="PROSITE" id="PS50011"/>
    </source>
</evidence>
<name>A0AAD4JNP2_PERFH</name>
<feature type="signal peptide" evidence="20">
    <location>
        <begin position="1"/>
        <end position="25"/>
    </location>
</feature>
<feature type="domain" description="Apple" evidence="23">
    <location>
        <begin position="338"/>
        <end position="420"/>
    </location>
</feature>